<feature type="compositionally biased region" description="Polar residues" evidence="1">
    <location>
        <begin position="8"/>
        <end position="26"/>
    </location>
</feature>
<comment type="caution">
    <text evidence="2">The sequence shown here is derived from an EMBL/GenBank/DDBJ whole genome shotgun (WGS) entry which is preliminary data.</text>
</comment>
<feature type="region of interest" description="Disordered" evidence="1">
    <location>
        <begin position="194"/>
        <end position="241"/>
    </location>
</feature>
<dbReference type="EMBL" id="PDLM01000015">
    <property type="protein sequence ID" value="RDW60628.1"/>
    <property type="molecule type" value="Genomic_DNA"/>
</dbReference>
<organism evidence="2 3">
    <name type="scientific">Coleophoma cylindrospora</name>
    <dbReference type="NCBI Taxonomy" id="1849047"/>
    <lineage>
        <taxon>Eukaryota</taxon>
        <taxon>Fungi</taxon>
        <taxon>Dikarya</taxon>
        <taxon>Ascomycota</taxon>
        <taxon>Pezizomycotina</taxon>
        <taxon>Leotiomycetes</taxon>
        <taxon>Helotiales</taxon>
        <taxon>Dermateaceae</taxon>
        <taxon>Coleophoma</taxon>
    </lineage>
</organism>
<feature type="compositionally biased region" description="Low complexity" evidence="1">
    <location>
        <begin position="78"/>
        <end position="87"/>
    </location>
</feature>
<dbReference type="AlphaFoldDB" id="A0A3D8QG13"/>
<feature type="region of interest" description="Disordered" evidence="1">
    <location>
        <begin position="67"/>
        <end position="87"/>
    </location>
</feature>
<evidence type="ECO:0000313" key="3">
    <source>
        <dbReference type="Proteomes" id="UP000256645"/>
    </source>
</evidence>
<feature type="compositionally biased region" description="Low complexity" evidence="1">
    <location>
        <begin position="213"/>
        <end position="235"/>
    </location>
</feature>
<evidence type="ECO:0000313" key="2">
    <source>
        <dbReference type="EMBL" id="RDW60628.1"/>
    </source>
</evidence>
<sequence length="640" mass="70553">MAPKRRGTQQSTDALSTNALPLQQPGTAPDYPQQWYYNDDYTDPVNFGFMFPVPRGGRDQSVPDVIAGSQMPEPRRWSGSTSSSSTQSYVPQQIPEATKFVKPPPAHDHLPGLHPHTVADHRSLASINAAQKAAAYHTILPFRSSPEPVIPTLFAEYPQQFDTTLLNPPLMGEGQSQPLAFSVAAPSFHGISPGSAGSDRFLTAPSSKRKEISTSPSSGGSLRSSSSGTSPFSGRPKFISRKRRSPNALRKNVYHMVDPSLCSRCQIYSKSPGCAGLCNACMHATNFTIWPSVNGTRRENMESLVLYLLPAHMEDCVRAMPPGMPQSPSWRRLSTTPPTTAIDFSALVFQDQFILAKEQARSTGLFAEDFGGLMDIAQKYQRSLASPNIALEASCKTLTAFCELYKKVVSVTKSSPSGSESISIPELLESVQIARSLMFKSFRELQDFALSPSHIRGRDAWLPSFLCACMMAASAIIFLDSVVVFPSPYKEQIWGIAWHNRISEIRHGGYGMLINVLNMNTMGINPLKSNIWSDELVTNQYFAATSTQKPHQQVRGYGPYAVQGEIPLMDPNALRMRTKHERDVLLGASPAALQALLALKAWQGRYNQYLQLGEDMFSKDLYSIASMKPVAGLWRVFEMK</sequence>
<keyword evidence="3" id="KW-1185">Reference proteome</keyword>
<dbReference type="Proteomes" id="UP000256645">
    <property type="component" value="Unassembled WGS sequence"/>
</dbReference>
<gene>
    <name evidence="2" type="ORF">BP6252_12011</name>
</gene>
<reference evidence="2 3" key="1">
    <citation type="journal article" date="2018" name="IMA Fungus">
        <title>IMA Genome-F 9: Draft genome sequence of Annulohypoxylon stygium, Aspergillus mulundensis, Berkeleyomyces basicola (syn. Thielaviopsis basicola), Ceratocystis smalleyi, two Cercospora beticola strains, Coleophoma cylindrospora, Fusarium fracticaudum, Phialophora cf. hyalina, and Morchella septimelata.</title>
        <authorList>
            <person name="Wingfield B.D."/>
            <person name="Bills G.F."/>
            <person name="Dong Y."/>
            <person name="Huang W."/>
            <person name="Nel W.J."/>
            <person name="Swalarsk-Parry B.S."/>
            <person name="Vaghefi N."/>
            <person name="Wilken P.M."/>
            <person name="An Z."/>
            <person name="de Beer Z.W."/>
            <person name="De Vos L."/>
            <person name="Chen L."/>
            <person name="Duong T.A."/>
            <person name="Gao Y."/>
            <person name="Hammerbacher A."/>
            <person name="Kikkert J.R."/>
            <person name="Li Y."/>
            <person name="Li H."/>
            <person name="Li K."/>
            <person name="Li Q."/>
            <person name="Liu X."/>
            <person name="Ma X."/>
            <person name="Naidoo K."/>
            <person name="Pethybridge S.J."/>
            <person name="Sun J."/>
            <person name="Steenkamp E.T."/>
            <person name="van der Nest M.A."/>
            <person name="van Wyk S."/>
            <person name="Wingfield M.J."/>
            <person name="Xiong C."/>
            <person name="Yue Q."/>
            <person name="Zhang X."/>
        </authorList>
    </citation>
    <scope>NUCLEOTIDE SEQUENCE [LARGE SCALE GENOMIC DNA]</scope>
    <source>
        <strain evidence="2 3">BP6252</strain>
    </source>
</reference>
<protein>
    <submittedName>
        <fullName evidence="2">Uncharacterized protein</fullName>
    </submittedName>
</protein>
<evidence type="ECO:0000256" key="1">
    <source>
        <dbReference type="SAM" id="MobiDB-lite"/>
    </source>
</evidence>
<feature type="region of interest" description="Disordered" evidence="1">
    <location>
        <begin position="1"/>
        <end position="34"/>
    </location>
</feature>
<proteinExistence type="predicted"/>
<accession>A0A3D8QG13</accession>
<name>A0A3D8QG13_9HELO</name>
<dbReference type="OrthoDB" id="3485019at2759"/>